<name>A0A8H5CYR4_9AGAR</name>
<gene>
    <name evidence="2" type="ORF">D9756_008614</name>
</gene>
<keyword evidence="1" id="KW-0812">Transmembrane</keyword>
<proteinExistence type="predicted"/>
<evidence type="ECO:0000313" key="3">
    <source>
        <dbReference type="Proteomes" id="UP000559027"/>
    </source>
</evidence>
<protein>
    <submittedName>
        <fullName evidence="2">Uncharacterized protein</fullName>
    </submittedName>
</protein>
<sequence>MTLDGLRRTIVRLFARSHLNYTLHLTTVPPLRTYTYKTMQTIRKSIPVLIHDFIRVLLFKGPITPPTNNPQHIPPTPHTLLPSHPRHFGDADKLEKGYKQTRGRWCMWWEVKVVKLSDILWVTAFNTSFFLGYFTLLDILFYPQPDPTPTNTNLKSLLAQHHPY</sequence>
<accession>A0A8H5CYR4</accession>
<keyword evidence="1" id="KW-1133">Transmembrane helix</keyword>
<dbReference type="EMBL" id="JAACJO010000014">
    <property type="protein sequence ID" value="KAF5350451.1"/>
    <property type="molecule type" value="Genomic_DNA"/>
</dbReference>
<feature type="transmembrane region" description="Helical" evidence="1">
    <location>
        <begin position="119"/>
        <end position="142"/>
    </location>
</feature>
<keyword evidence="1" id="KW-0472">Membrane</keyword>
<evidence type="ECO:0000313" key="2">
    <source>
        <dbReference type="EMBL" id="KAF5350451.1"/>
    </source>
</evidence>
<evidence type="ECO:0000256" key="1">
    <source>
        <dbReference type="SAM" id="Phobius"/>
    </source>
</evidence>
<comment type="caution">
    <text evidence="2">The sequence shown here is derived from an EMBL/GenBank/DDBJ whole genome shotgun (WGS) entry which is preliminary data.</text>
</comment>
<organism evidence="2 3">
    <name type="scientific">Leucocoprinus leucothites</name>
    <dbReference type="NCBI Taxonomy" id="201217"/>
    <lineage>
        <taxon>Eukaryota</taxon>
        <taxon>Fungi</taxon>
        <taxon>Dikarya</taxon>
        <taxon>Basidiomycota</taxon>
        <taxon>Agaricomycotina</taxon>
        <taxon>Agaricomycetes</taxon>
        <taxon>Agaricomycetidae</taxon>
        <taxon>Agaricales</taxon>
        <taxon>Agaricineae</taxon>
        <taxon>Agaricaceae</taxon>
        <taxon>Leucocoprinus</taxon>
    </lineage>
</organism>
<dbReference type="OrthoDB" id="15270at2759"/>
<dbReference type="AlphaFoldDB" id="A0A8H5CYR4"/>
<keyword evidence="3" id="KW-1185">Reference proteome</keyword>
<reference evidence="2 3" key="1">
    <citation type="journal article" date="2020" name="ISME J.">
        <title>Uncovering the hidden diversity of litter-decomposition mechanisms in mushroom-forming fungi.</title>
        <authorList>
            <person name="Floudas D."/>
            <person name="Bentzer J."/>
            <person name="Ahren D."/>
            <person name="Johansson T."/>
            <person name="Persson P."/>
            <person name="Tunlid A."/>
        </authorList>
    </citation>
    <scope>NUCLEOTIDE SEQUENCE [LARGE SCALE GENOMIC DNA]</scope>
    <source>
        <strain evidence="2 3">CBS 146.42</strain>
    </source>
</reference>
<dbReference type="Proteomes" id="UP000559027">
    <property type="component" value="Unassembled WGS sequence"/>
</dbReference>